<dbReference type="RefSeq" id="WP_269572178.1">
    <property type="nucleotide sequence ID" value="NZ_JAPWIU010000041.1"/>
</dbReference>
<dbReference type="EMBL" id="CCSD01000056">
    <property type="protein sequence ID" value="CDZ89031.1"/>
    <property type="molecule type" value="Genomic_DNA"/>
</dbReference>
<sequence length="65" mass="7242">MCSAPSPIQRRIATRDGEDYITVEALDASNQDLSLVEAFGMLELARMHFTISALGFDYEDDEADE</sequence>
<dbReference type="AlphaFoldDB" id="A0A098BMT5"/>
<evidence type="ECO:0000313" key="1">
    <source>
        <dbReference type="EMBL" id="CDZ89031.1"/>
    </source>
</evidence>
<evidence type="ECO:0000313" key="2">
    <source>
        <dbReference type="Proteomes" id="UP000042997"/>
    </source>
</evidence>
<accession>A0A098BMT5</accession>
<name>A0A098BMT5_9NOCA</name>
<reference evidence="1 2" key="1">
    <citation type="journal article" date="2014" name="Genome Announc.">
        <title>Draft Genome Sequence of Propane- and Butane-Oxidizing Actinobacterium Rhodococcus ruber IEGM 231.</title>
        <authorList>
            <person name="Ivshina I.B."/>
            <person name="Kuyukina M.S."/>
            <person name="Krivoruchko A.V."/>
            <person name="Barbe V."/>
            <person name="Fischer C."/>
        </authorList>
    </citation>
    <scope>NUCLEOTIDE SEQUENCE [LARGE SCALE GENOMIC DNA]</scope>
</reference>
<gene>
    <name evidence="1" type="ORF">RHRU231_450198</name>
</gene>
<dbReference type="Proteomes" id="UP000042997">
    <property type="component" value="Unassembled WGS sequence"/>
</dbReference>
<organism evidence="1 2">
    <name type="scientific">Rhodococcus ruber</name>
    <dbReference type="NCBI Taxonomy" id="1830"/>
    <lineage>
        <taxon>Bacteria</taxon>
        <taxon>Bacillati</taxon>
        <taxon>Actinomycetota</taxon>
        <taxon>Actinomycetes</taxon>
        <taxon>Mycobacteriales</taxon>
        <taxon>Nocardiaceae</taxon>
        <taxon>Rhodococcus</taxon>
    </lineage>
</organism>
<proteinExistence type="predicted"/>
<protein>
    <submittedName>
        <fullName evidence="1">Uncharacterized protein</fullName>
    </submittedName>
</protein>